<protein>
    <submittedName>
        <fullName evidence="1">Uncharacterized protein</fullName>
    </submittedName>
</protein>
<keyword evidence="2" id="KW-1185">Reference proteome</keyword>
<dbReference type="EMBL" id="CM055107">
    <property type="protein sequence ID" value="KAJ7528351.1"/>
    <property type="molecule type" value="Genomic_DNA"/>
</dbReference>
<evidence type="ECO:0000313" key="2">
    <source>
        <dbReference type="Proteomes" id="UP001162992"/>
    </source>
</evidence>
<organism evidence="1 2">
    <name type="scientific">Diphasiastrum complanatum</name>
    <name type="common">Issler's clubmoss</name>
    <name type="synonym">Lycopodium complanatum</name>
    <dbReference type="NCBI Taxonomy" id="34168"/>
    <lineage>
        <taxon>Eukaryota</taxon>
        <taxon>Viridiplantae</taxon>
        <taxon>Streptophyta</taxon>
        <taxon>Embryophyta</taxon>
        <taxon>Tracheophyta</taxon>
        <taxon>Lycopodiopsida</taxon>
        <taxon>Lycopodiales</taxon>
        <taxon>Lycopodiaceae</taxon>
        <taxon>Lycopodioideae</taxon>
        <taxon>Diphasiastrum</taxon>
    </lineage>
</organism>
<comment type="caution">
    <text evidence="1">The sequence shown here is derived from an EMBL/GenBank/DDBJ whole genome shotgun (WGS) entry which is preliminary data.</text>
</comment>
<dbReference type="Proteomes" id="UP001162992">
    <property type="component" value="Chromosome 16"/>
</dbReference>
<evidence type="ECO:0000313" key="1">
    <source>
        <dbReference type="EMBL" id="KAJ7528351.1"/>
    </source>
</evidence>
<proteinExistence type="predicted"/>
<name>A0ACC2BEX5_DIPCM</name>
<sequence length="324" mass="36638">MDRQSSLYCVEQIVGSPWSDGPELCPSERFKKEISSHDSSCLIICDIPAQNDATLISLFEKEHSHMPEGGYLVAMKSDNLCAVRLKAVLWILKIRKGWMIQLVSVACLSLAAKMEEIDVPFLLELQIEGSEHVFEARTIQRMELAILGALAWRMSSVTAISFVHDLLDKLDRSRNFRRMLSIRVMELLLGALTDLDFIEFRPSVVAASAIFCALQEIAPMDAESHKHALSQLFPKEKVNLSHCYNLLEERVVDPIYPLVFSSFKTEIPQSPVTVSEVSAEEFSIRLKHALNWSCLRRISVTGHFISSNSVSSTPRKRKLDEFLK</sequence>
<accession>A0ACC2BEX5</accession>
<gene>
    <name evidence="1" type="ORF">O6H91_16G095400</name>
</gene>
<reference evidence="2" key="1">
    <citation type="journal article" date="2024" name="Proc. Natl. Acad. Sci. U.S.A.">
        <title>Extraordinary preservation of gene collinearity over three hundred million years revealed in homosporous lycophytes.</title>
        <authorList>
            <person name="Li C."/>
            <person name="Wickell D."/>
            <person name="Kuo L.Y."/>
            <person name="Chen X."/>
            <person name="Nie B."/>
            <person name="Liao X."/>
            <person name="Peng D."/>
            <person name="Ji J."/>
            <person name="Jenkins J."/>
            <person name="Williams M."/>
            <person name="Shu S."/>
            <person name="Plott C."/>
            <person name="Barry K."/>
            <person name="Rajasekar S."/>
            <person name="Grimwood J."/>
            <person name="Han X."/>
            <person name="Sun S."/>
            <person name="Hou Z."/>
            <person name="He W."/>
            <person name="Dai G."/>
            <person name="Sun C."/>
            <person name="Schmutz J."/>
            <person name="Leebens-Mack J.H."/>
            <person name="Li F.W."/>
            <person name="Wang L."/>
        </authorList>
    </citation>
    <scope>NUCLEOTIDE SEQUENCE [LARGE SCALE GENOMIC DNA]</scope>
    <source>
        <strain evidence="2">cv. PW_Plant_1</strain>
    </source>
</reference>